<dbReference type="Pfam" id="PF25482">
    <property type="entry name" value="DUF7905"/>
    <property type="match status" value="1"/>
</dbReference>
<dbReference type="HOGENOM" id="CLU_652426_0_0_1"/>
<dbReference type="PhylomeDB" id="B8LW88"/>
<organism evidence="2 3">
    <name type="scientific">Talaromyces stipitatus (strain ATCC 10500 / CBS 375.48 / QM 6759 / NRRL 1006)</name>
    <name type="common">Penicillium stipitatum</name>
    <dbReference type="NCBI Taxonomy" id="441959"/>
    <lineage>
        <taxon>Eukaryota</taxon>
        <taxon>Fungi</taxon>
        <taxon>Dikarya</taxon>
        <taxon>Ascomycota</taxon>
        <taxon>Pezizomycotina</taxon>
        <taxon>Eurotiomycetes</taxon>
        <taxon>Eurotiomycetidae</taxon>
        <taxon>Eurotiales</taxon>
        <taxon>Trichocomaceae</taxon>
        <taxon>Talaromyces</taxon>
        <taxon>Talaromyces sect. Talaromyces</taxon>
    </lineage>
</organism>
<reference evidence="3" key="1">
    <citation type="journal article" date="2015" name="Genome Announc.">
        <title>Genome sequence of the AIDS-associated pathogen Penicillium marneffei (ATCC18224) and its near taxonomic relative Talaromyces stipitatus (ATCC10500).</title>
        <authorList>
            <person name="Nierman W.C."/>
            <person name="Fedorova-Abrams N.D."/>
            <person name="Andrianopoulos A."/>
        </authorList>
    </citation>
    <scope>NUCLEOTIDE SEQUENCE [LARGE SCALE GENOMIC DNA]</scope>
    <source>
        <strain evidence="3">ATCC 10500 / CBS 375.48 / QM 6759 / NRRL 1006</strain>
    </source>
</reference>
<feature type="domain" description="DUF7905" evidence="1">
    <location>
        <begin position="56"/>
        <end position="343"/>
    </location>
</feature>
<dbReference type="eggNOG" id="ENOG502S50B">
    <property type="taxonomic scope" value="Eukaryota"/>
</dbReference>
<dbReference type="VEuPathDB" id="FungiDB:TSTA_074940"/>
<accession>B8LW88</accession>
<evidence type="ECO:0000259" key="1">
    <source>
        <dbReference type="Pfam" id="PF25482"/>
    </source>
</evidence>
<dbReference type="InterPro" id="IPR057227">
    <property type="entry name" value="DUF7905"/>
</dbReference>
<dbReference type="RefSeq" id="XP_002341503.1">
    <property type="nucleotide sequence ID" value="XM_002341462.1"/>
</dbReference>
<evidence type="ECO:0000313" key="3">
    <source>
        <dbReference type="Proteomes" id="UP000001745"/>
    </source>
</evidence>
<protein>
    <recommendedName>
        <fullName evidence="1">DUF7905 domain-containing protein</fullName>
    </recommendedName>
</protein>
<dbReference type="EMBL" id="EQ962652">
    <property type="protein sequence ID" value="EED24116.1"/>
    <property type="molecule type" value="Genomic_DNA"/>
</dbReference>
<gene>
    <name evidence="2" type="ORF">TSTA_074940</name>
</gene>
<dbReference type="Proteomes" id="UP000001745">
    <property type="component" value="Unassembled WGS sequence"/>
</dbReference>
<dbReference type="GeneID" id="8099949"/>
<evidence type="ECO:0000313" key="2">
    <source>
        <dbReference type="EMBL" id="EED24116.1"/>
    </source>
</evidence>
<proteinExistence type="predicted"/>
<dbReference type="STRING" id="441959.B8LW88"/>
<name>B8LW88_TALSN</name>
<sequence length="421" mass="47975">MSSHIIKRKAYLMGLPCPGRYVKSILLKATPNPKEVIVTFVTSEIQLTCMLIDNAQLWSKNIDQLSSALMQSLRVVPQLRGTAQMRVTLGSFIFEQYRRPKDHENGYSFDEFGDMLSQEMTRGHITSTLEPDQIIDHINRASHLFVLENGQGPVSTACRSVKVEFASRTGTSLHLEVEFQAHGGQYEKVRTCWVETEFDRARPEKRPVLQAVMLNPERADWELKIREKTILNPGQLSPSMRDVQASLQFNHDTPGNALVTPAKQHCMLPSNAQIYRLIEKSTMQYPIKETDYVLEIARYDIYYPKVCPIRHNADASSYMEFKTPTSFTEAVLYGRTWDTRLKNINQARDLNSVLAALFQPRQRETPRAAFERFIMITTNVAGLWNPAGLQPMVSIPRPSSQSYTSMAQPRHVPEGILIDLD</sequence>
<dbReference type="InParanoid" id="B8LW88"/>
<dbReference type="OrthoDB" id="4739136at2759"/>
<keyword evidence="3" id="KW-1185">Reference proteome</keyword>
<dbReference type="AlphaFoldDB" id="B8LW88"/>